<evidence type="ECO:0000313" key="1">
    <source>
        <dbReference type="EMBL" id="KAK3184960.1"/>
    </source>
</evidence>
<organism evidence="1 2">
    <name type="scientific">Dipteronia sinensis</name>
    <dbReference type="NCBI Taxonomy" id="43782"/>
    <lineage>
        <taxon>Eukaryota</taxon>
        <taxon>Viridiplantae</taxon>
        <taxon>Streptophyta</taxon>
        <taxon>Embryophyta</taxon>
        <taxon>Tracheophyta</taxon>
        <taxon>Spermatophyta</taxon>
        <taxon>Magnoliopsida</taxon>
        <taxon>eudicotyledons</taxon>
        <taxon>Gunneridae</taxon>
        <taxon>Pentapetalae</taxon>
        <taxon>rosids</taxon>
        <taxon>malvids</taxon>
        <taxon>Sapindales</taxon>
        <taxon>Sapindaceae</taxon>
        <taxon>Hippocastanoideae</taxon>
        <taxon>Acereae</taxon>
        <taxon>Dipteronia</taxon>
    </lineage>
</organism>
<keyword evidence="2" id="KW-1185">Reference proteome</keyword>
<protein>
    <submittedName>
        <fullName evidence="1">Uncharacterized protein</fullName>
    </submittedName>
</protein>
<accession>A0AAD9ZN27</accession>
<dbReference type="EMBL" id="JANJYJ010000010">
    <property type="protein sequence ID" value="KAK3184960.1"/>
    <property type="molecule type" value="Genomic_DNA"/>
</dbReference>
<sequence>MVGSGGRLNFGRPGMVGKLGIGRDGWVVGNVGSVGCGRFGIEGNGGSVGSCRRLRAARLTSMLEIVKTTTKAKNKHLSQVIKNLWLAYAYTWKERNSIDWHCMHSISQAFQILWPLPSANNSICKPHQWRGSDDYKFSDQFLEPVRWKRYSNVCISAVRHDANWLHGDSSGVYTVTGVQLISKGKWPRSSLHLFTQLYNLEDRMGSCTKNFSQN</sequence>
<dbReference type="AlphaFoldDB" id="A0AAD9ZN27"/>
<reference evidence="1" key="1">
    <citation type="journal article" date="2023" name="Plant J.">
        <title>Genome sequences and population genomics provide insights into the demographic history, inbreeding, and mutation load of two 'living fossil' tree species of Dipteronia.</title>
        <authorList>
            <person name="Feng Y."/>
            <person name="Comes H.P."/>
            <person name="Chen J."/>
            <person name="Zhu S."/>
            <person name="Lu R."/>
            <person name="Zhang X."/>
            <person name="Li P."/>
            <person name="Qiu J."/>
            <person name="Olsen K.M."/>
            <person name="Qiu Y."/>
        </authorList>
    </citation>
    <scope>NUCLEOTIDE SEQUENCE</scope>
    <source>
        <strain evidence="1">NBL</strain>
    </source>
</reference>
<comment type="caution">
    <text evidence="1">The sequence shown here is derived from an EMBL/GenBank/DDBJ whole genome shotgun (WGS) entry which is preliminary data.</text>
</comment>
<gene>
    <name evidence="1" type="ORF">Dsin_032246</name>
</gene>
<name>A0AAD9ZN27_9ROSI</name>
<proteinExistence type="predicted"/>
<dbReference type="Proteomes" id="UP001281410">
    <property type="component" value="Unassembled WGS sequence"/>
</dbReference>
<evidence type="ECO:0000313" key="2">
    <source>
        <dbReference type="Proteomes" id="UP001281410"/>
    </source>
</evidence>